<accession>A0A7Y0F1U5</accession>
<dbReference type="EMBL" id="JAAIIH010000006">
    <property type="protein sequence ID" value="NMN00480.1"/>
    <property type="molecule type" value="Genomic_DNA"/>
</dbReference>
<feature type="region of interest" description="Disordered" evidence="1">
    <location>
        <begin position="439"/>
        <end position="461"/>
    </location>
</feature>
<proteinExistence type="predicted"/>
<gene>
    <name evidence="2" type="ORF">G1C96_1059</name>
</gene>
<evidence type="ECO:0000313" key="3">
    <source>
        <dbReference type="Proteomes" id="UP000588277"/>
    </source>
</evidence>
<evidence type="ECO:0000256" key="1">
    <source>
        <dbReference type="SAM" id="MobiDB-lite"/>
    </source>
</evidence>
<sequence>MNDAMRNAQANRTNRTTWLSEARADIAAWAEIMPRDADGATIDWDWVAGLDPEHGIGCASDADLEAGAASDVHDLLRRDYAVRDRLEPIIAQCSTAFMTDFDRVLPSYRLARAMAYANRRLNDEILCLIDRGVAEGRWSVSEERRGRATVQVLSATDGDVNGDDALADVRDRTADILDARAERRREQREQRERQRAQRRFGGSAGDARNVPDADSDWRDAYLPGRDVDRVMGIDIETTGIDPARVYVIDAGFEYMNMISPRPETPGDAYRYEEDRYEQGDAFGQARLSFGVPERAARRENRPIAELTGIDVRTRGPQSGLRAFDEWPAAQAGLLRRLTEQPYVAHNATFEHGFFMLNVAGYAEAWRDGLITIIDTLPMSRRWDPGSMPDDDHPHGDNRLDAYAKRQGALSPDQDERHLGLEDAHVMLVAMKHHLAKLRAQGRGPWGPDGRPGVGGKHCRRR</sequence>
<name>A0A7Y0F1U5_9BIFI</name>
<feature type="compositionally biased region" description="Basic and acidic residues" evidence="1">
    <location>
        <begin position="209"/>
        <end position="219"/>
    </location>
</feature>
<protein>
    <submittedName>
        <fullName evidence="2">DNA polymerase III subunit epsilon</fullName>
    </submittedName>
</protein>
<dbReference type="AlphaFoldDB" id="A0A7Y0F1U5"/>
<feature type="region of interest" description="Disordered" evidence="1">
    <location>
        <begin position="180"/>
        <end position="219"/>
    </location>
</feature>
<dbReference type="InterPro" id="IPR012337">
    <property type="entry name" value="RNaseH-like_sf"/>
</dbReference>
<dbReference type="RefSeq" id="WP_417852172.1">
    <property type="nucleotide sequence ID" value="NZ_JAAIIH010000006.1"/>
</dbReference>
<feature type="compositionally biased region" description="Gly residues" evidence="1">
    <location>
        <begin position="443"/>
        <end position="455"/>
    </location>
</feature>
<dbReference type="Gene3D" id="3.30.420.10">
    <property type="entry name" value="Ribonuclease H-like superfamily/Ribonuclease H"/>
    <property type="match status" value="1"/>
</dbReference>
<dbReference type="GO" id="GO:0003676">
    <property type="term" value="F:nucleic acid binding"/>
    <property type="evidence" value="ECO:0007669"/>
    <property type="project" value="InterPro"/>
</dbReference>
<keyword evidence="3" id="KW-1185">Reference proteome</keyword>
<dbReference type="Proteomes" id="UP000588277">
    <property type="component" value="Unassembled WGS sequence"/>
</dbReference>
<comment type="caution">
    <text evidence="2">The sequence shown here is derived from an EMBL/GenBank/DDBJ whole genome shotgun (WGS) entry which is preliminary data.</text>
</comment>
<reference evidence="2 3" key="1">
    <citation type="submission" date="2020-02" db="EMBL/GenBank/DDBJ databases">
        <title>Characterization of phylogenetic diversity of novel bifidobacterial species isolated in Czech ZOOs.</title>
        <authorList>
            <person name="Lugli G.A."/>
            <person name="Vera N.B."/>
            <person name="Ventura M."/>
        </authorList>
    </citation>
    <scope>NUCLEOTIDE SEQUENCE [LARGE SCALE GENOMIC DNA]</scope>
    <source>
        <strain evidence="2 3">DSM 109958</strain>
    </source>
</reference>
<organism evidence="2 3">
    <name type="scientific">Bifidobacterium moraviense</name>
    <dbReference type="NCBI Taxonomy" id="2675323"/>
    <lineage>
        <taxon>Bacteria</taxon>
        <taxon>Bacillati</taxon>
        <taxon>Actinomycetota</taxon>
        <taxon>Actinomycetes</taxon>
        <taxon>Bifidobacteriales</taxon>
        <taxon>Bifidobacteriaceae</taxon>
        <taxon>Bifidobacterium</taxon>
    </lineage>
</organism>
<feature type="compositionally biased region" description="Basic and acidic residues" evidence="1">
    <location>
        <begin position="180"/>
        <end position="195"/>
    </location>
</feature>
<evidence type="ECO:0000313" key="2">
    <source>
        <dbReference type="EMBL" id="NMN00480.1"/>
    </source>
</evidence>
<dbReference type="SUPFAM" id="SSF53098">
    <property type="entry name" value="Ribonuclease H-like"/>
    <property type="match status" value="1"/>
</dbReference>
<dbReference type="InterPro" id="IPR036397">
    <property type="entry name" value="RNaseH_sf"/>
</dbReference>